<keyword evidence="2" id="KW-1185">Reference proteome</keyword>
<dbReference type="AlphaFoldDB" id="A0A3S8ZWZ7"/>
<dbReference type="CDD" id="cd02440">
    <property type="entry name" value="AdoMet_MTases"/>
    <property type="match status" value="1"/>
</dbReference>
<dbReference type="Proteomes" id="UP000282438">
    <property type="component" value="Chromosome"/>
</dbReference>
<proteinExistence type="predicted"/>
<evidence type="ECO:0000313" key="2">
    <source>
        <dbReference type="Proteomes" id="UP000282438"/>
    </source>
</evidence>
<evidence type="ECO:0000313" key="1">
    <source>
        <dbReference type="EMBL" id="AZN37992.1"/>
    </source>
</evidence>
<dbReference type="PANTHER" id="PTHR14614">
    <property type="entry name" value="HEPATOCELLULAR CARCINOMA-ASSOCIATED ANTIGEN"/>
    <property type="match status" value="1"/>
</dbReference>
<keyword evidence="1" id="KW-0489">Methyltransferase</keyword>
<dbReference type="OrthoDB" id="264333at2"/>
<dbReference type="KEGG" id="iod:EJO50_16885"/>
<dbReference type="Gene3D" id="3.40.50.150">
    <property type="entry name" value="Vaccinia Virus protein VP39"/>
    <property type="match status" value="1"/>
</dbReference>
<dbReference type="Pfam" id="PF10294">
    <property type="entry name" value="Methyltransf_16"/>
    <property type="match status" value="1"/>
</dbReference>
<gene>
    <name evidence="1" type="ORF">EJO50_16885</name>
</gene>
<dbReference type="GO" id="GO:0032259">
    <property type="term" value="P:methylation"/>
    <property type="evidence" value="ECO:0007669"/>
    <property type="project" value="UniProtKB-KW"/>
</dbReference>
<dbReference type="GO" id="GO:0008168">
    <property type="term" value="F:methyltransferase activity"/>
    <property type="evidence" value="ECO:0007669"/>
    <property type="project" value="UniProtKB-KW"/>
</dbReference>
<dbReference type="RefSeq" id="WP_125976125.1">
    <property type="nucleotide sequence ID" value="NZ_CP034433.1"/>
</dbReference>
<sequence length="227" mass="25061">MPHTPLGYQIKTQEVAVAGGLDLNIRSLLDIQQYFDPLGEAENAGISPACWPLFGQIWPSAQKLADLMQVYVLGERRILEIGCGLALASMVVHRRNGNITASDCHPLTETFLKANLQLNTLPGLKYSTGNWERTNTGLGQFDLIIGSDVLYERNQPVALSAFISRHSAAHAEVLIIDPNRGNRSAFNRQMAGHGFSLRETLINTPLHDGRAYKGRLLRYERGLAAQL</sequence>
<dbReference type="EMBL" id="CP034433">
    <property type="protein sequence ID" value="AZN37992.1"/>
    <property type="molecule type" value="Genomic_DNA"/>
</dbReference>
<organism evidence="1 2">
    <name type="scientific">Iodobacter ciconiae</name>
    <dbReference type="NCBI Taxonomy" id="2496266"/>
    <lineage>
        <taxon>Bacteria</taxon>
        <taxon>Pseudomonadati</taxon>
        <taxon>Pseudomonadota</taxon>
        <taxon>Betaproteobacteria</taxon>
        <taxon>Neisseriales</taxon>
        <taxon>Chitinibacteraceae</taxon>
        <taxon>Iodobacter</taxon>
    </lineage>
</organism>
<keyword evidence="1" id="KW-0808">Transferase</keyword>
<dbReference type="InterPro" id="IPR029063">
    <property type="entry name" value="SAM-dependent_MTases_sf"/>
</dbReference>
<name>A0A3S8ZWZ7_9NEIS</name>
<protein>
    <submittedName>
        <fullName evidence="1">SAM-dependent methyltransferase</fullName>
    </submittedName>
</protein>
<accession>A0A3S8ZWZ7</accession>
<dbReference type="SUPFAM" id="SSF53335">
    <property type="entry name" value="S-adenosyl-L-methionine-dependent methyltransferases"/>
    <property type="match status" value="1"/>
</dbReference>
<reference evidence="1 2" key="1">
    <citation type="submission" date="2018-12" db="EMBL/GenBank/DDBJ databases">
        <title>Complete genome sequence of Iodobacter sp. H11R3.</title>
        <authorList>
            <person name="Bae J.-W."/>
        </authorList>
    </citation>
    <scope>NUCLEOTIDE SEQUENCE [LARGE SCALE GENOMIC DNA]</scope>
    <source>
        <strain evidence="1 2">H11R3</strain>
    </source>
</reference>
<dbReference type="InterPro" id="IPR019410">
    <property type="entry name" value="Methyltransf_16"/>
</dbReference>